<dbReference type="GO" id="GO:0000329">
    <property type="term" value="C:fungal-type vacuole membrane"/>
    <property type="evidence" value="ECO:0007669"/>
    <property type="project" value="EnsemblFungi"/>
</dbReference>
<evidence type="ECO:0000313" key="8">
    <source>
        <dbReference type="Proteomes" id="UP000094385"/>
    </source>
</evidence>
<evidence type="ECO:0000256" key="5">
    <source>
        <dbReference type="ARBA" id="ARBA00023136"/>
    </source>
</evidence>
<feature type="transmembrane region" description="Helical" evidence="6">
    <location>
        <begin position="27"/>
        <end position="50"/>
    </location>
</feature>
<protein>
    <recommendedName>
        <fullName evidence="9">Vacuolar protein sorting-associated protein 68</fullName>
    </recommendedName>
</protein>
<feature type="transmembrane region" description="Helical" evidence="6">
    <location>
        <begin position="62"/>
        <end position="81"/>
    </location>
</feature>
<reference evidence="7 8" key="1">
    <citation type="journal article" date="2016" name="Proc. Natl. Acad. Sci. U.S.A.">
        <title>Comparative genomics of biotechnologically important yeasts.</title>
        <authorList>
            <person name="Riley R."/>
            <person name="Haridas S."/>
            <person name="Wolfe K.H."/>
            <person name="Lopes M.R."/>
            <person name="Hittinger C.T."/>
            <person name="Goeker M."/>
            <person name="Salamov A.A."/>
            <person name="Wisecaver J.H."/>
            <person name="Long T.M."/>
            <person name="Calvey C.H."/>
            <person name="Aerts A.L."/>
            <person name="Barry K.W."/>
            <person name="Choi C."/>
            <person name="Clum A."/>
            <person name="Coughlan A.Y."/>
            <person name="Deshpande S."/>
            <person name="Douglass A.P."/>
            <person name="Hanson S.J."/>
            <person name="Klenk H.-P."/>
            <person name="LaButti K.M."/>
            <person name="Lapidus A."/>
            <person name="Lindquist E.A."/>
            <person name="Lipzen A.M."/>
            <person name="Meier-Kolthoff J.P."/>
            <person name="Ohm R.A."/>
            <person name="Otillar R.P."/>
            <person name="Pangilinan J.L."/>
            <person name="Peng Y."/>
            <person name="Rokas A."/>
            <person name="Rosa C.A."/>
            <person name="Scheuner C."/>
            <person name="Sibirny A.A."/>
            <person name="Slot J.C."/>
            <person name="Stielow J.B."/>
            <person name="Sun H."/>
            <person name="Kurtzman C.P."/>
            <person name="Blackwell M."/>
            <person name="Grigoriev I.V."/>
            <person name="Jeffries T.W."/>
        </authorList>
    </citation>
    <scope>NUCLEOTIDE SEQUENCE [LARGE SCALE GENOMIC DNA]</scope>
    <source>
        <strain evidence="7 8">NRRL Y-11557</strain>
    </source>
</reference>
<dbReference type="GO" id="GO:0034424">
    <property type="term" value="C:Vps55/Vps68 complex"/>
    <property type="evidence" value="ECO:0007669"/>
    <property type="project" value="EnsemblFungi"/>
</dbReference>
<evidence type="ECO:0000256" key="2">
    <source>
        <dbReference type="ARBA" id="ARBA00005335"/>
    </source>
</evidence>
<evidence type="ECO:0000256" key="1">
    <source>
        <dbReference type="ARBA" id="ARBA00004141"/>
    </source>
</evidence>
<dbReference type="AlphaFoldDB" id="A0A1E3QGY9"/>
<proteinExistence type="inferred from homology"/>
<dbReference type="EMBL" id="KV454289">
    <property type="protein sequence ID" value="ODQ76714.1"/>
    <property type="molecule type" value="Genomic_DNA"/>
</dbReference>
<accession>A0A1E3QGY9</accession>
<dbReference type="GO" id="GO:0032511">
    <property type="term" value="P:late endosome to vacuole transport via multivesicular body sorting pathway"/>
    <property type="evidence" value="ECO:0007669"/>
    <property type="project" value="EnsemblFungi"/>
</dbReference>
<feature type="transmembrane region" description="Helical" evidence="6">
    <location>
        <begin position="101"/>
        <end position="127"/>
    </location>
</feature>
<evidence type="ECO:0000256" key="6">
    <source>
        <dbReference type="SAM" id="Phobius"/>
    </source>
</evidence>
<dbReference type="Proteomes" id="UP000094385">
    <property type="component" value="Unassembled WGS sequence"/>
</dbReference>
<evidence type="ECO:0008006" key="9">
    <source>
        <dbReference type="Google" id="ProtNLM"/>
    </source>
</evidence>
<comment type="subcellular location">
    <subcellularLocation>
        <location evidence="1">Membrane</location>
        <topology evidence="1">Multi-pass membrane protein</topology>
    </subcellularLocation>
</comment>
<evidence type="ECO:0000313" key="7">
    <source>
        <dbReference type="EMBL" id="ODQ76714.1"/>
    </source>
</evidence>
<evidence type="ECO:0000256" key="4">
    <source>
        <dbReference type="ARBA" id="ARBA00022989"/>
    </source>
</evidence>
<comment type="similarity">
    <text evidence="2">Belongs to the UPF0220 family.</text>
</comment>
<dbReference type="OrthoDB" id="268928at2759"/>
<name>A0A1E3QGY9_LIPST</name>
<feature type="transmembrane region" description="Helical" evidence="6">
    <location>
        <begin position="139"/>
        <end position="161"/>
    </location>
</feature>
<dbReference type="STRING" id="675824.A0A1E3QGY9"/>
<gene>
    <name evidence="7" type="ORF">LIPSTDRAFT_141361</name>
</gene>
<keyword evidence="3 6" id="KW-0812">Transmembrane</keyword>
<dbReference type="PANTHER" id="PTHR13180">
    <property type="entry name" value="SMALL MEMBRANE PROTEIN-RELATED"/>
    <property type="match status" value="1"/>
</dbReference>
<keyword evidence="8" id="KW-1185">Reference proteome</keyword>
<evidence type="ECO:0000256" key="3">
    <source>
        <dbReference type="ARBA" id="ARBA00022692"/>
    </source>
</evidence>
<organism evidence="7 8">
    <name type="scientific">Lipomyces starkeyi NRRL Y-11557</name>
    <dbReference type="NCBI Taxonomy" id="675824"/>
    <lineage>
        <taxon>Eukaryota</taxon>
        <taxon>Fungi</taxon>
        <taxon>Dikarya</taxon>
        <taxon>Ascomycota</taxon>
        <taxon>Saccharomycotina</taxon>
        <taxon>Lipomycetes</taxon>
        <taxon>Lipomycetales</taxon>
        <taxon>Lipomycetaceae</taxon>
        <taxon>Lipomyces</taxon>
    </lineage>
</organism>
<dbReference type="InterPro" id="IPR007919">
    <property type="entry name" value="UPF0220"/>
</dbReference>
<keyword evidence="4 6" id="KW-1133">Transmembrane helix</keyword>
<keyword evidence="5 6" id="KW-0472">Membrane</keyword>
<dbReference type="Pfam" id="PF05255">
    <property type="entry name" value="UPF0220"/>
    <property type="match status" value="1"/>
</dbReference>
<sequence length="175" mass="18994">MSNPGSKLFRFPIPLPALPSSAHVRSAGVYLAGALFSLGFWFFVDSAIYSKNYNPSFVHVEFVDWIPGICSIFGIIVINSIDKARLSSDASFSYGGTGVAWKARLILFMGFALLAGGFSGSIVVLILKYIVPGYPLPTLYFGISNVIANGLLMLSCVVLWVSQNVEDEYSYSLSL</sequence>